<dbReference type="EMBL" id="BAAAHG010000066">
    <property type="protein sequence ID" value="GAA0929733.1"/>
    <property type="molecule type" value="Genomic_DNA"/>
</dbReference>
<proteinExistence type="predicted"/>
<name>A0ABP4A3X0_9ACTN</name>
<organism evidence="1 2">
    <name type="scientific">Streptomyces thermoalcalitolerans</name>
    <dbReference type="NCBI Taxonomy" id="65605"/>
    <lineage>
        <taxon>Bacteria</taxon>
        <taxon>Bacillati</taxon>
        <taxon>Actinomycetota</taxon>
        <taxon>Actinomycetes</taxon>
        <taxon>Kitasatosporales</taxon>
        <taxon>Streptomycetaceae</taxon>
        <taxon>Streptomyces</taxon>
    </lineage>
</organism>
<reference evidence="2" key="1">
    <citation type="journal article" date="2019" name="Int. J. Syst. Evol. Microbiol.">
        <title>The Global Catalogue of Microorganisms (GCM) 10K type strain sequencing project: providing services to taxonomists for standard genome sequencing and annotation.</title>
        <authorList>
            <consortium name="The Broad Institute Genomics Platform"/>
            <consortium name="The Broad Institute Genome Sequencing Center for Infectious Disease"/>
            <person name="Wu L."/>
            <person name="Ma J."/>
        </authorList>
    </citation>
    <scope>NUCLEOTIDE SEQUENCE [LARGE SCALE GENOMIC DNA]</scope>
    <source>
        <strain evidence="2">JCM 10673</strain>
    </source>
</reference>
<protein>
    <submittedName>
        <fullName evidence="1">Uncharacterized protein</fullName>
    </submittedName>
</protein>
<sequence length="92" mass="9775">MPHARVVPLSASPATYTAAVERYPTGAGIAKSSARTHRISLTTRGWMFIGVPAPTDPTGPHQGPAENQIATPWRLDAALREKTGEDLLEDAA</sequence>
<gene>
    <name evidence="1" type="ORF">GCM10009549_52780</name>
</gene>
<evidence type="ECO:0000313" key="1">
    <source>
        <dbReference type="EMBL" id="GAA0929733.1"/>
    </source>
</evidence>
<dbReference type="Proteomes" id="UP001501005">
    <property type="component" value="Unassembled WGS sequence"/>
</dbReference>
<keyword evidence="2" id="KW-1185">Reference proteome</keyword>
<accession>A0ABP4A3X0</accession>
<comment type="caution">
    <text evidence="1">The sequence shown here is derived from an EMBL/GenBank/DDBJ whole genome shotgun (WGS) entry which is preliminary data.</text>
</comment>
<evidence type="ECO:0000313" key="2">
    <source>
        <dbReference type="Proteomes" id="UP001501005"/>
    </source>
</evidence>